<dbReference type="EMBL" id="UPHU01000001">
    <property type="protein sequence ID" value="VBA49960.1"/>
    <property type="molecule type" value="Genomic_DNA"/>
</dbReference>
<dbReference type="RefSeq" id="WP_036401328.1">
    <property type="nucleotide sequence ID" value="NZ_JAIENV010000172.1"/>
</dbReference>
<dbReference type="OrthoDB" id="4742838at2"/>
<sequence length="144" mass="15204">MITKPRHKIALAIATLGAAAGIGVVLTPLLPQVDANLDKDVLSEMGMIPEMPIPPVIHYGAIAYSPTGASGKSWGHPTKQRAQQAALEKCGLESCEVLTTFNLCGAVAYNGANYHGGSGYSRRMAEEDAMNNLGGGWIVNWVCH</sequence>
<reference evidence="2 3" key="1">
    <citation type="submission" date="2018-09" db="EMBL/GenBank/DDBJ databases">
        <authorList>
            <person name="Tagini F."/>
        </authorList>
    </citation>
    <scope>NUCLEOTIDE SEQUENCE [LARGE SCALE GENOMIC DNA]</scope>
    <source>
        <strain evidence="2 3">MK142</strain>
    </source>
</reference>
<evidence type="ECO:0000259" key="1">
    <source>
        <dbReference type="Pfam" id="PF13827"/>
    </source>
</evidence>
<gene>
    <name evidence="2" type="ORF">LAUMK142_02279</name>
</gene>
<evidence type="ECO:0000313" key="2">
    <source>
        <dbReference type="EMBL" id="VBA49960.1"/>
    </source>
</evidence>
<proteinExistence type="predicted"/>
<evidence type="ECO:0000313" key="3">
    <source>
        <dbReference type="Proteomes" id="UP000268285"/>
    </source>
</evidence>
<dbReference type="AlphaFoldDB" id="A0A498QSH2"/>
<name>A0A498QSH2_9MYCO</name>
<organism evidence="2 3">
    <name type="scientific">Mycobacterium pseudokansasii</name>
    <dbReference type="NCBI Taxonomy" id="2341080"/>
    <lineage>
        <taxon>Bacteria</taxon>
        <taxon>Bacillati</taxon>
        <taxon>Actinomycetota</taxon>
        <taxon>Actinomycetes</taxon>
        <taxon>Mycobacteriales</taxon>
        <taxon>Mycobacteriaceae</taxon>
        <taxon>Mycobacterium</taxon>
    </lineage>
</organism>
<dbReference type="Pfam" id="PF13827">
    <property type="entry name" value="DUF4189"/>
    <property type="match status" value="1"/>
</dbReference>
<feature type="domain" description="DUF4189" evidence="1">
    <location>
        <begin position="59"/>
        <end position="134"/>
    </location>
</feature>
<dbReference type="InterPro" id="IPR025240">
    <property type="entry name" value="DUF4189"/>
</dbReference>
<accession>A0A498QSH2</accession>
<keyword evidence="3" id="KW-1185">Reference proteome</keyword>
<dbReference type="Proteomes" id="UP000268285">
    <property type="component" value="Unassembled WGS sequence"/>
</dbReference>
<protein>
    <recommendedName>
        <fullName evidence="1">DUF4189 domain-containing protein</fullName>
    </recommendedName>
</protein>